<dbReference type="Proteomes" id="UP000183954">
    <property type="component" value="Unassembled WGS sequence"/>
</dbReference>
<sequence length="155" mass="17158">MKTLLADRIAGVILFVIGGLAVFEAIRLYPLHIGRSIVGDETFIGFLGVALMILGGLFIFVFKPQGDKQAEFPTGELRKRMLLVTGLLFAYWVLLQVIGYTASTFIIGLGLFRTMGAYGWLRCSVFAAMLTVVYYVLFVVWLQSPFPEPSIGILL</sequence>
<feature type="transmembrane region" description="Helical" evidence="1">
    <location>
        <begin position="12"/>
        <end position="31"/>
    </location>
</feature>
<dbReference type="RefSeq" id="WP_073031061.1">
    <property type="nucleotide sequence ID" value="NZ_FQXJ01000014.1"/>
</dbReference>
<organism evidence="3 4">
    <name type="scientific">Desulfosporosinus lacus DSM 15449</name>
    <dbReference type="NCBI Taxonomy" id="1121420"/>
    <lineage>
        <taxon>Bacteria</taxon>
        <taxon>Bacillati</taxon>
        <taxon>Bacillota</taxon>
        <taxon>Clostridia</taxon>
        <taxon>Eubacteriales</taxon>
        <taxon>Desulfitobacteriaceae</taxon>
        <taxon>Desulfosporosinus</taxon>
    </lineage>
</organism>
<proteinExistence type="predicted"/>
<dbReference type="AlphaFoldDB" id="A0A1M5ZRF3"/>
<dbReference type="InterPro" id="IPR009936">
    <property type="entry name" value="DUF1468"/>
</dbReference>
<evidence type="ECO:0000313" key="4">
    <source>
        <dbReference type="Proteomes" id="UP000183954"/>
    </source>
</evidence>
<keyword evidence="1" id="KW-0812">Transmembrane</keyword>
<evidence type="ECO:0000259" key="2">
    <source>
        <dbReference type="Pfam" id="PF07331"/>
    </source>
</evidence>
<dbReference type="STRING" id="1121420.SAMN02746098_03570"/>
<feature type="domain" description="DUF1468" evidence="2">
    <location>
        <begin position="9"/>
        <end position="147"/>
    </location>
</feature>
<gene>
    <name evidence="3" type="ORF">SAMN02746098_03570</name>
</gene>
<keyword evidence="4" id="KW-1185">Reference proteome</keyword>
<accession>A0A1M5ZRF3</accession>
<feature type="transmembrane region" description="Helical" evidence="1">
    <location>
        <begin position="82"/>
        <end position="107"/>
    </location>
</feature>
<protein>
    <submittedName>
        <fullName evidence="3">Putative tricarboxylic transport membrane protein</fullName>
    </submittedName>
</protein>
<reference evidence="4" key="1">
    <citation type="submission" date="2016-11" db="EMBL/GenBank/DDBJ databases">
        <authorList>
            <person name="Varghese N."/>
            <person name="Submissions S."/>
        </authorList>
    </citation>
    <scope>NUCLEOTIDE SEQUENCE [LARGE SCALE GENOMIC DNA]</scope>
    <source>
        <strain evidence="4">DSM 15449</strain>
    </source>
</reference>
<dbReference type="OrthoDB" id="1807861at2"/>
<evidence type="ECO:0000313" key="3">
    <source>
        <dbReference type="EMBL" id="SHI26830.1"/>
    </source>
</evidence>
<keyword evidence="1" id="KW-0472">Membrane</keyword>
<keyword evidence="1" id="KW-1133">Transmembrane helix</keyword>
<name>A0A1M5ZRF3_9FIRM</name>
<feature type="transmembrane region" description="Helical" evidence="1">
    <location>
        <begin position="119"/>
        <end position="142"/>
    </location>
</feature>
<evidence type="ECO:0000256" key="1">
    <source>
        <dbReference type="SAM" id="Phobius"/>
    </source>
</evidence>
<dbReference type="Pfam" id="PF07331">
    <property type="entry name" value="TctB"/>
    <property type="match status" value="1"/>
</dbReference>
<feature type="transmembrane region" description="Helical" evidence="1">
    <location>
        <begin position="43"/>
        <end position="62"/>
    </location>
</feature>
<dbReference type="EMBL" id="FQXJ01000014">
    <property type="protein sequence ID" value="SHI26830.1"/>
    <property type="molecule type" value="Genomic_DNA"/>
</dbReference>